<dbReference type="EMBL" id="JRPL02000026">
    <property type="protein sequence ID" value="TLD81202.1"/>
    <property type="molecule type" value="Genomic_DNA"/>
</dbReference>
<name>A0A4V6HYN2_9HELI</name>
<dbReference type="RefSeq" id="WP_034346461.1">
    <property type="nucleotide sequence ID" value="NZ_FZNG01000003.1"/>
</dbReference>
<evidence type="ECO:0000313" key="1">
    <source>
        <dbReference type="EMBL" id="TLD81202.1"/>
    </source>
</evidence>
<reference evidence="1 2" key="1">
    <citation type="journal article" date="2014" name="Genome Announc.">
        <title>Draft genome sequences of eight enterohepatic helicobacter species isolated from both laboratory and wild rodents.</title>
        <authorList>
            <person name="Sheh A."/>
            <person name="Shen Z."/>
            <person name="Fox J.G."/>
        </authorList>
    </citation>
    <scope>NUCLEOTIDE SEQUENCE [LARGE SCALE GENOMIC DNA]</scope>
    <source>
        <strain evidence="1 2">ATCC 700114</strain>
    </source>
</reference>
<organism evidence="1 2">
    <name type="scientific">Helicobacter trogontum</name>
    <dbReference type="NCBI Taxonomy" id="50960"/>
    <lineage>
        <taxon>Bacteria</taxon>
        <taxon>Pseudomonadati</taxon>
        <taxon>Campylobacterota</taxon>
        <taxon>Epsilonproteobacteria</taxon>
        <taxon>Campylobacterales</taxon>
        <taxon>Helicobacteraceae</taxon>
        <taxon>Helicobacter</taxon>
    </lineage>
</organism>
<dbReference type="AlphaFoldDB" id="A0A4V6HYN2"/>
<gene>
    <name evidence="1" type="ORF">LS81_008845</name>
</gene>
<evidence type="ECO:0000313" key="2">
    <source>
        <dbReference type="Proteomes" id="UP000029878"/>
    </source>
</evidence>
<accession>A0A4V6HYN2</accession>
<protein>
    <submittedName>
        <fullName evidence="1">Uncharacterized protein</fullName>
    </submittedName>
</protein>
<comment type="caution">
    <text evidence="1">The sequence shown here is derived from an EMBL/GenBank/DDBJ whole genome shotgun (WGS) entry which is preliminary data.</text>
</comment>
<sequence>MIKIFIMGFLLVGISYAEELISKLSDVCKLSAEEIVSPSQWLQEDMAISWDSLSHKVTLGKMTYADICKHTECQSAEEKYMIIVSNAHLESAYKEFVSHFPFPLTIYPAYQFPKQNSESTQDKIRDGNMMHCYLYKDDTTLWITYSRDYSVYIVLAQQGKDTKITYIAYPNFDTDGPDEP</sequence>
<proteinExistence type="predicted"/>
<dbReference type="Proteomes" id="UP000029878">
    <property type="component" value="Unassembled WGS sequence"/>
</dbReference>